<dbReference type="KEGG" id="mdu:MDUV_31670"/>
<accession>A0A7I7K2M5</accession>
<proteinExistence type="predicted"/>
<keyword evidence="2" id="KW-1185">Reference proteome</keyword>
<name>A0A7I7K2M5_9MYCO</name>
<organism evidence="1 2">
    <name type="scientific">Mycolicibacterium duvalii</name>
    <dbReference type="NCBI Taxonomy" id="39688"/>
    <lineage>
        <taxon>Bacteria</taxon>
        <taxon>Bacillati</taxon>
        <taxon>Actinomycetota</taxon>
        <taxon>Actinomycetes</taxon>
        <taxon>Mycobacteriales</taxon>
        <taxon>Mycobacteriaceae</taxon>
        <taxon>Mycolicibacterium</taxon>
    </lineage>
</organism>
<dbReference type="AlphaFoldDB" id="A0A7I7K2M5"/>
<evidence type="ECO:0000313" key="1">
    <source>
        <dbReference type="EMBL" id="BBX18307.1"/>
    </source>
</evidence>
<protein>
    <submittedName>
        <fullName evidence="1">Uncharacterized protein</fullName>
    </submittedName>
</protein>
<sequence>MSPFGNHLHHCRGVRLVTAEYGPATGTYMSPDGKVYTQANLARGASKE</sequence>
<gene>
    <name evidence="1" type="ORF">MDUV_31670</name>
</gene>
<dbReference type="Proteomes" id="UP000467006">
    <property type="component" value="Chromosome"/>
</dbReference>
<evidence type="ECO:0000313" key="2">
    <source>
        <dbReference type="Proteomes" id="UP000467006"/>
    </source>
</evidence>
<dbReference type="EMBL" id="AP022563">
    <property type="protein sequence ID" value="BBX18307.1"/>
    <property type="molecule type" value="Genomic_DNA"/>
</dbReference>
<reference evidence="1 2" key="1">
    <citation type="journal article" date="2019" name="Emerg. Microbes Infect.">
        <title>Comprehensive subspecies identification of 175 nontuberculous mycobacteria species based on 7547 genomic profiles.</title>
        <authorList>
            <person name="Matsumoto Y."/>
            <person name="Kinjo T."/>
            <person name="Motooka D."/>
            <person name="Nabeya D."/>
            <person name="Jung N."/>
            <person name="Uechi K."/>
            <person name="Horii T."/>
            <person name="Iida T."/>
            <person name="Fujita J."/>
            <person name="Nakamura S."/>
        </authorList>
    </citation>
    <scope>NUCLEOTIDE SEQUENCE [LARGE SCALE GENOMIC DNA]</scope>
    <source>
        <strain evidence="1 2">JCM 6396</strain>
    </source>
</reference>